<accession>A0A6C2C8F6</accession>
<feature type="transmembrane region" description="Helical" evidence="1">
    <location>
        <begin position="20"/>
        <end position="36"/>
    </location>
</feature>
<comment type="caution">
    <text evidence="2">The sequence shown here is derived from an EMBL/GenBank/DDBJ whole genome shotgun (WGS) entry which is preliminary data.</text>
</comment>
<reference evidence="2 3" key="1">
    <citation type="submission" date="2019-01" db="EMBL/GenBank/DDBJ databases">
        <title>Weissella sp. nov., a novel lactic acid bacterium isolated from animal feces.</title>
        <authorList>
            <person name="Wang L.-T."/>
        </authorList>
    </citation>
    <scope>NUCLEOTIDE SEQUENCE [LARGE SCALE GENOMIC DNA]</scope>
    <source>
        <strain evidence="2 3">8H-2</strain>
    </source>
</reference>
<sequence length="88" mass="10271">MMNLWFDGGYGRFDSLGSNLTLLLFIIIGVIIYLIWRDKRHHTDSQHLNTVSTKDLEDELKRRQSNADLVQQIVDLKGQLQSLKDQQK</sequence>
<evidence type="ECO:0000256" key="1">
    <source>
        <dbReference type="SAM" id="Phobius"/>
    </source>
</evidence>
<dbReference type="RefSeq" id="WP_148622316.1">
    <property type="nucleotide sequence ID" value="NZ_SDGZ01000010.1"/>
</dbReference>
<gene>
    <name evidence="2" type="ORF">ESZ50_04035</name>
</gene>
<keyword evidence="1" id="KW-0472">Membrane</keyword>
<dbReference type="Proteomes" id="UP000371977">
    <property type="component" value="Unassembled WGS sequence"/>
</dbReference>
<proteinExistence type="predicted"/>
<organism evidence="2 3">
    <name type="scientific">Weissella muntiaci</name>
    <dbReference type="NCBI Taxonomy" id="2508881"/>
    <lineage>
        <taxon>Bacteria</taxon>
        <taxon>Bacillati</taxon>
        <taxon>Bacillota</taxon>
        <taxon>Bacilli</taxon>
        <taxon>Lactobacillales</taxon>
        <taxon>Lactobacillaceae</taxon>
        <taxon>Weissella</taxon>
    </lineage>
</organism>
<keyword evidence="1" id="KW-0812">Transmembrane</keyword>
<dbReference type="AlphaFoldDB" id="A0A6C2C8F6"/>
<keyword evidence="1" id="KW-1133">Transmembrane helix</keyword>
<evidence type="ECO:0000313" key="2">
    <source>
        <dbReference type="EMBL" id="TYC50234.1"/>
    </source>
</evidence>
<evidence type="ECO:0000313" key="3">
    <source>
        <dbReference type="Proteomes" id="UP000371977"/>
    </source>
</evidence>
<name>A0A6C2C8F6_9LACO</name>
<dbReference type="EMBL" id="SDGZ01000010">
    <property type="protein sequence ID" value="TYC50234.1"/>
    <property type="molecule type" value="Genomic_DNA"/>
</dbReference>
<keyword evidence="3" id="KW-1185">Reference proteome</keyword>
<protein>
    <submittedName>
        <fullName evidence="2">Uncharacterized protein</fullName>
    </submittedName>
</protein>